<name>A0AAX4PFR0_9CHLO</name>
<protein>
    <submittedName>
        <fullName evidence="2">Uncharacterized protein</fullName>
    </submittedName>
</protein>
<accession>A0AAX4PFR0</accession>
<evidence type="ECO:0000313" key="2">
    <source>
        <dbReference type="EMBL" id="WZN64768.1"/>
    </source>
</evidence>
<reference evidence="2 3" key="1">
    <citation type="submission" date="2024-03" db="EMBL/GenBank/DDBJ databases">
        <title>Complete genome sequence of the green alga Chloropicon roscoffensis RCC1871.</title>
        <authorList>
            <person name="Lemieux C."/>
            <person name="Pombert J.-F."/>
            <person name="Otis C."/>
            <person name="Turmel M."/>
        </authorList>
    </citation>
    <scope>NUCLEOTIDE SEQUENCE [LARGE SCALE GENOMIC DNA]</scope>
    <source>
        <strain evidence="2 3">RCC1871</strain>
    </source>
</reference>
<organism evidence="2 3">
    <name type="scientific">Chloropicon roscoffensis</name>
    <dbReference type="NCBI Taxonomy" id="1461544"/>
    <lineage>
        <taxon>Eukaryota</taxon>
        <taxon>Viridiplantae</taxon>
        <taxon>Chlorophyta</taxon>
        <taxon>Chloropicophyceae</taxon>
        <taxon>Chloropicales</taxon>
        <taxon>Chloropicaceae</taxon>
        <taxon>Chloropicon</taxon>
    </lineage>
</organism>
<feature type="compositionally biased region" description="Low complexity" evidence="1">
    <location>
        <begin position="20"/>
        <end position="30"/>
    </location>
</feature>
<feature type="region of interest" description="Disordered" evidence="1">
    <location>
        <begin position="1"/>
        <end position="37"/>
    </location>
</feature>
<dbReference type="EMBL" id="CP151510">
    <property type="protein sequence ID" value="WZN64768.1"/>
    <property type="molecule type" value="Genomic_DNA"/>
</dbReference>
<evidence type="ECO:0000313" key="3">
    <source>
        <dbReference type="Proteomes" id="UP001472866"/>
    </source>
</evidence>
<dbReference type="Proteomes" id="UP001472866">
    <property type="component" value="Chromosome 10"/>
</dbReference>
<sequence>MVVHRGGEEEPSGSRPASLPARDAPRATASRPPPSGPLLCPVFDIGRPNDKESCLTLGPRRLYKGWKEVETIHRDNLMRLAKRFIREQDWKNASKAATQLLRMVEKDLSEKKRKRNSYRNDLSFSSRETISDVVRVFYEIALNFPDNFPFSRLSKLTRQLYQLIPSSQKDARNRVIDNLVDLNLVQGEPRRTHVEIEQLGGGEAVNIQQCLLLGLVRYEEWWAYADAEVGPGILQDLAAARLFEKAIYDQLSGSAKGAFHDAKTKLWAIFECDRPLGQMEADVLGRLLVLHVAEGTVDDFHEALQDRRMKQNKRKCFNPQLAKVDLLVCLLRGDEDVFGAMLQVSADLPSSGIPLQALRVVRWRVESNSLGLSKESLTEWRSRIHLEGARMAFAHLDVRDTCVEAWRILAGFLDAVKRHDAEAVDFRRAEGIPQAEAEADLEELWREREGWWDRCHFNPQVAVREGRPGDKETAERMWCQLICALYLGSRAAEGLRSAVHSRVRACPASLRDVKDRAELYFEASWLREDGVREDSGPRPAPLRQQVTCVIDFA</sequence>
<evidence type="ECO:0000256" key="1">
    <source>
        <dbReference type="SAM" id="MobiDB-lite"/>
    </source>
</evidence>
<proteinExistence type="predicted"/>
<keyword evidence="3" id="KW-1185">Reference proteome</keyword>
<gene>
    <name evidence="2" type="ORF">HKI87_10g63250</name>
</gene>
<dbReference type="AlphaFoldDB" id="A0AAX4PFR0"/>